<dbReference type="InterPro" id="IPR013762">
    <property type="entry name" value="Integrase-like_cat_sf"/>
</dbReference>
<dbReference type="GO" id="GO:0003677">
    <property type="term" value="F:DNA binding"/>
    <property type="evidence" value="ECO:0007669"/>
    <property type="project" value="InterPro"/>
</dbReference>
<dbReference type="GO" id="GO:0006310">
    <property type="term" value="P:DNA recombination"/>
    <property type="evidence" value="ECO:0007669"/>
    <property type="project" value="UniProtKB-KW"/>
</dbReference>
<dbReference type="GO" id="GO:0015074">
    <property type="term" value="P:DNA integration"/>
    <property type="evidence" value="ECO:0007669"/>
    <property type="project" value="InterPro"/>
</dbReference>
<comment type="caution">
    <text evidence="2">The sequence shown here is derived from an EMBL/GenBank/DDBJ whole genome shotgun (WGS) entry which is preliminary data.</text>
</comment>
<dbReference type="EMBL" id="LITT01000011">
    <property type="protein sequence ID" value="OAA90491.1"/>
    <property type="molecule type" value="Genomic_DNA"/>
</dbReference>
<organism evidence="2 3">
    <name type="scientific">Clostridium ljungdahlii</name>
    <dbReference type="NCBI Taxonomy" id="1538"/>
    <lineage>
        <taxon>Bacteria</taxon>
        <taxon>Bacillati</taxon>
        <taxon>Bacillota</taxon>
        <taxon>Clostridia</taxon>
        <taxon>Eubacteriales</taxon>
        <taxon>Clostridiaceae</taxon>
        <taxon>Clostridium</taxon>
    </lineage>
</organism>
<keyword evidence="1" id="KW-0233">DNA recombination</keyword>
<dbReference type="AlphaFoldDB" id="A0A168RBG2"/>
<dbReference type="SUPFAM" id="SSF56349">
    <property type="entry name" value="DNA breaking-rejoining enzymes"/>
    <property type="match status" value="1"/>
</dbReference>
<name>A0A168RBG2_9CLOT</name>
<dbReference type="Gene3D" id="1.10.443.10">
    <property type="entry name" value="Intergrase catalytic core"/>
    <property type="match status" value="1"/>
</dbReference>
<dbReference type="Proteomes" id="UP000077407">
    <property type="component" value="Unassembled WGS sequence"/>
</dbReference>
<evidence type="ECO:0008006" key="4">
    <source>
        <dbReference type="Google" id="ProtNLM"/>
    </source>
</evidence>
<dbReference type="InterPro" id="IPR011010">
    <property type="entry name" value="DNA_brk_join_enz"/>
</dbReference>
<protein>
    <recommendedName>
        <fullName evidence="4">Phage integrase family protein</fullName>
    </recommendedName>
</protein>
<accession>A0A168RBG2</accession>
<gene>
    <name evidence="2" type="ORF">WY13_01395</name>
</gene>
<proteinExistence type="predicted"/>
<dbReference type="OrthoDB" id="2206342at2"/>
<sequence>MIRYSTQQVNAKLFNTYSEENKNTVMIMEKDVDTGVWMPSSLTHYIYAYYSNLAINTQESVGYLICDFMNYILHQVELGEDRVFDNLKSEGLYGLNFLHGAKFLHYLSNEKPRKVKGTIVLGNNYKTVMRKQNELIYFYDFLRKKGITNEYMQVEFEVGEKYTMPGYKSGSKVTSKGKKVLINPFDDCGVDITYPSKDSKSIGARPKLADMRKSDWELLLEVAEEETPDIAFGVAMQFMGGLRAGEVVNQVLSSYKVDKKGDKILLDIQDRQGWLFKNRGIKTDKSQVKKPRKDQPVFDFNGQLFNLLEKHLNYLKDRPRNNTRALFVDLNGNAMAGEVYHTRFAFLKECFLQKLAERKPALAKDYKENYKWGSHIGRHIYTNYLIKTGLCNDATGKPSAQILANLRGDKSLNSAYEYIDRIAVLESIQSRLEELSRISIET</sequence>
<evidence type="ECO:0000313" key="2">
    <source>
        <dbReference type="EMBL" id="OAA90491.1"/>
    </source>
</evidence>
<evidence type="ECO:0000256" key="1">
    <source>
        <dbReference type="ARBA" id="ARBA00023172"/>
    </source>
</evidence>
<dbReference type="PATRIC" id="fig|1538.10.peg.301"/>
<evidence type="ECO:0000313" key="3">
    <source>
        <dbReference type="Proteomes" id="UP000077407"/>
    </source>
</evidence>
<dbReference type="RefSeq" id="WP_063554933.1">
    <property type="nucleotide sequence ID" value="NZ_LITT01000011.1"/>
</dbReference>
<reference evidence="2 3" key="1">
    <citation type="journal article" date="2015" name="Biotechnol. Bioeng.">
        <title>Genome sequence and phenotypic characterization of Caulobacter segnis.</title>
        <authorList>
            <person name="Patel S."/>
            <person name="Fletcher B."/>
            <person name="Scott D.C."/>
            <person name="Ely B."/>
        </authorList>
    </citation>
    <scope>NUCLEOTIDE SEQUENCE [LARGE SCALE GENOMIC DNA]</scope>
    <source>
        <strain evidence="2 3">ERI-2</strain>
    </source>
</reference>